<dbReference type="AlphaFoldDB" id="A0A4Y2U106"/>
<gene>
    <name evidence="1" type="ORF">AVEN_211029_1</name>
</gene>
<evidence type="ECO:0000313" key="2">
    <source>
        <dbReference type="Proteomes" id="UP000499080"/>
    </source>
</evidence>
<accession>A0A4Y2U106</accession>
<reference evidence="1 2" key="1">
    <citation type="journal article" date="2019" name="Sci. Rep.">
        <title>Orb-weaving spider Araneus ventricosus genome elucidates the spidroin gene catalogue.</title>
        <authorList>
            <person name="Kono N."/>
            <person name="Nakamura H."/>
            <person name="Ohtoshi R."/>
            <person name="Moran D.A.P."/>
            <person name="Shinohara A."/>
            <person name="Yoshida Y."/>
            <person name="Fujiwara M."/>
            <person name="Mori M."/>
            <person name="Tomita M."/>
            <person name="Arakawa K."/>
        </authorList>
    </citation>
    <scope>NUCLEOTIDE SEQUENCE [LARGE SCALE GENOMIC DNA]</scope>
</reference>
<evidence type="ECO:0008006" key="3">
    <source>
        <dbReference type="Google" id="ProtNLM"/>
    </source>
</evidence>
<comment type="caution">
    <text evidence="1">The sequence shown here is derived from an EMBL/GenBank/DDBJ whole genome shotgun (WGS) entry which is preliminary data.</text>
</comment>
<organism evidence="1 2">
    <name type="scientific">Araneus ventricosus</name>
    <name type="common">Orbweaver spider</name>
    <name type="synonym">Epeira ventricosa</name>
    <dbReference type="NCBI Taxonomy" id="182803"/>
    <lineage>
        <taxon>Eukaryota</taxon>
        <taxon>Metazoa</taxon>
        <taxon>Ecdysozoa</taxon>
        <taxon>Arthropoda</taxon>
        <taxon>Chelicerata</taxon>
        <taxon>Arachnida</taxon>
        <taxon>Araneae</taxon>
        <taxon>Araneomorphae</taxon>
        <taxon>Entelegynae</taxon>
        <taxon>Araneoidea</taxon>
        <taxon>Araneidae</taxon>
        <taxon>Araneus</taxon>
    </lineage>
</organism>
<proteinExistence type="predicted"/>
<sequence>MQIENDVLFDHILACKINDHLIVLHLEWILPIPDLDFTFTLFLQACKKLKYLELFNIPADNIDPLMESWQENRPESLKKVVIDISDIQDEDDYASLMNLTNEYVSLLELVRLNIRFDLNF</sequence>
<keyword evidence="2" id="KW-1185">Reference proteome</keyword>
<name>A0A4Y2U106_ARAVE</name>
<protein>
    <recommendedName>
        <fullName evidence="3">F-box domain-containing protein</fullName>
    </recommendedName>
</protein>
<dbReference type="EMBL" id="BGPR01032260">
    <property type="protein sequence ID" value="GBO05741.1"/>
    <property type="molecule type" value="Genomic_DNA"/>
</dbReference>
<dbReference type="Proteomes" id="UP000499080">
    <property type="component" value="Unassembled WGS sequence"/>
</dbReference>
<evidence type="ECO:0000313" key="1">
    <source>
        <dbReference type="EMBL" id="GBO05741.1"/>
    </source>
</evidence>